<dbReference type="OrthoDB" id="9814703at2"/>
<dbReference type="SUPFAM" id="SSF46689">
    <property type="entry name" value="Homeodomain-like"/>
    <property type="match status" value="1"/>
</dbReference>
<dbReference type="Proteomes" id="UP000184245">
    <property type="component" value="Unassembled WGS sequence"/>
</dbReference>
<dbReference type="InterPro" id="IPR036271">
    <property type="entry name" value="Tet_transcr_reg_TetR-rel_C_sf"/>
</dbReference>
<evidence type="ECO:0000313" key="7">
    <source>
        <dbReference type="Proteomes" id="UP000184245"/>
    </source>
</evidence>
<feature type="domain" description="HTH tetR-type" evidence="5">
    <location>
        <begin position="6"/>
        <end position="66"/>
    </location>
</feature>
<dbReference type="SUPFAM" id="SSF48498">
    <property type="entry name" value="Tetracyclin repressor-like, C-terminal domain"/>
    <property type="match status" value="1"/>
</dbReference>
<evidence type="ECO:0000256" key="3">
    <source>
        <dbReference type="ARBA" id="ARBA00023163"/>
    </source>
</evidence>
<dbReference type="Pfam" id="PF00440">
    <property type="entry name" value="TetR_N"/>
    <property type="match status" value="1"/>
</dbReference>
<dbReference type="STRING" id="1122155.SAMN02745158_01528"/>
<dbReference type="PROSITE" id="PS50977">
    <property type="entry name" value="HTH_TETR_2"/>
    <property type="match status" value="1"/>
</dbReference>
<gene>
    <name evidence="6" type="ORF">SAMN02745158_01528</name>
</gene>
<dbReference type="GO" id="GO:0003677">
    <property type="term" value="F:DNA binding"/>
    <property type="evidence" value="ECO:0007669"/>
    <property type="project" value="UniProtKB-UniRule"/>
</dbReference>
<dbReference type="PANTHER" id="PTHR47506:SF1">
    <property type="entry name" value="HTH-TYPE TRANSCRIPTIONAL REGULATOR YJDC"/>
    <property type="match status" value="1"/>
</dbReference>
<evidence type="ECO:0000259" key="5">
    <source>
        <dbReference type="PROSITE" id="PS50977"/>
    </source>
</evidence>
<dbReference type="RefSeq" id="WP_072850531.1">
    <property type="nucleotide sequence ID" value="NZ_FQVI01000006.1"/>
</dbReference>
<dbReference type="Gene3D" id="1.10.357.10">
    <property type="entry name" value="Tetracycline Repressor, domain 2"/>
    <property type="match status" value="1"/>
</dbReference>
<keyword evidence="3" id="KW-0804">Transcription</keyword>
<dbReference type="Pfam" id="PF17922">
    <property type="entry name" value="TetR_C_17"/>
    <property type="match status" value="1"/>
</dbReference>
<evidence type="ECO:0000313" key="6">
    <source>
        <dbReference type="EMBL" id="SHE78464.1"/>
    </source>
</evidence>
<dbReference type="AlphaFoldDB" id="A0A1M4WB52"/>
<evidence type="ECO:0000256" key="1">
    <source>
        <dbReference type="ARBA" id="ARBA00023015"/>
    </source>
</evidence>
<organism evidence="6 7">
    <name type="scientific">Lactonifactor longoviformis DSM 17459</name>
    <dbReference type="NCBI Taxonomy" id="1122155"/>
    <lineage>
        <taxon>Bacteria</taxon>
        <taxon>Bacillati</taxon>
        <taxon>Bacillota</taxon>
        <taxon>Clostridia</taxon>
        <taxon>Eubacteriales</taxon>
        <taxon>Clostridiaceae</taxon>
        <taxon>Lactonifactor</taxon>
    </lineage>
</organism>
<dbReference type="EMBL" id="FQVI01000006">
    <property type="protein sequence ID" value="SHE78464.1"/>
    <property type="molecule type" value="Genomic_DNA"/>
</dbReference>
<protein>
    <submittedName>
        <fullName evidence="6">Transcriptional regulator, TetR family</fullName>
    </submittedName>
</protein>
<evidence type="ECO:0000256" key="4">
    <source>
        <dbReference type="PROSITE-ProRule" id="PRU00335"/>
    </source>
</evidence>
<dbReference type="InterPro" id="IPR041612">
    <property type="entry name" value="YfiR_C"/>
</dbReference>
<accession>A0A1M4WB52</accession>
<name>A0A1M4WB52_9CLOT</name>
<sequence>MGEKGRRTRQAICQSACQLFAEKGFKDVTMKDICERTHLSRGGLYRHYGSTREIFIEIVDSLMREQADDFGGKMEQGVPAGDILDEVLKRYESEMADAGSSLSVALYEFFSSPEYSGDDHSMYEQYRQSAEMWERFLEYGIKRGEFLPVDTEAVIDLILFSYQGVRMYSKLMPVDPRIPKRILSQIRLILTGKE</sequence>
<feature type="DNA-binding region" description="H-T-H motif" evidence="4">
    <location>
        <begin position="29"/>
        <end position="48"/>
    </location>
</feature>
<keyword evidence="7" id="KW-1185">Reference proteome</keyword>
<dbReference type="InterPro" id="IPR009057">
    <property type="entry name" value="Homeodomain-like_sf"/>
</dbReference>
<dbReference type="InterPro" id="IPR001647">
    <property type="entry name" value="HTH_TetR"/>
</dbReference>
<dbReference type="PRINTS" id="PR00455">
    <property type="entry name" value="HTHTETR"/>
</dbReference>
<evidence type="ECO:0000256" key="2">
    <source>
        <dbReference type="ARBA" id="ARBA00023125"/>
    </source>
</evidence>
<keyword evidence="1" id="KW-0805">Transcription regulation</keyword>
<dbReference type="PANTHER" id="PTHR47506">
    <property type="entry name" value="TRANSCRIPTIONAL REGULATORY PROTEIN"/>
    <property type="match status" value="1"/>
</dbReference>
<keyword evidence="2 4" id="KW-0238">DNA-binding</keyword>
<dbReference type="Gene3D" id="1.10.10.60">
    <property type="entry name" value="Homeodomain-like"/>
    <property type="match status" value="1"/>
</dbReference>
<reference evidence="6 7" key="1">
    <citation type="submission" date="2016-11" db="EMBL/GenBank/DDBJ databases">
        <authorList>
            <person name="Jaros S."/>
            <person name="Januszkiewicz K."/>
            <person name="Wedrychowicz H."/>
        </authorList>
    </citation>
    <scope>NUCLEOTIDE SEQUENCE [LARGE SCALE GENOMIC DNA]</scope>
    <source>
        <strain evidence="6 7">DSM 17459</strain>
    </source>
</reference>
<proteinExistence type="predicted"/>